<sequence>MAFSDGTGSARGSAAHLSLPTSMDYLYYNPAELSGSGTSARSVSSSSRGSSMSDSYTSAIDRIAEITDRNTARSEAQAAELRDWQARQNQIAMNFNAAEAAKNRDWQQMMSNTAHQREIADLRAAGLNPVLSAMGGNGAAVTSGATASGVTSAGAKGEVDQSLTQGLVSLLGTMWSAQTQLEMQRNTAQNNLAIAEKQNATSQLVAEMYTAQSREAAQLAAATSLQQSQISAAVTELASRISAGATVSSAQLHAQASQYASDLGLQGSKFSTFVNGVSSLARTAADFVGGQLSSQRSADSAMAVAKENHWNSYTGAAKNAWGTVTPFTDFVSGLFGRGSLSRSGSFGGRFKK</sequence>
<organism evidence="2">
    <name type="scientific">Sigmofec virus UA08Rod_5936</name>
    <dbReference type="NCBI Taxonomy" id="2929447"/>
    <lineage>
        <taxon>Viruses</taxon>
        <taxon>Monodnaviria</taxon>
        <taxon>Sangervirae</taxon>
        <taxon>Phixviricota</taxon>
        <taxon>Malgrandaviricetes</taxon>
        <taxon>Petitvirales</taxon>
        <taxon>Microviridae</taxon>
    </lineage>
</organism>
<reference evidence="2" key="1">
    <citation type="submission" date="2022-02" db="EMBL/GenBank/DDBJ databases">
        <title>Towards deciphering the DNA virus diversity associated with rodent species in the families Cricetidae and Heteromyidae.</title>
        <authorList>
            <person name="Lund M."/>
            <person name="Larsen B.B."/>
            <person name="Gryseels S."/>
            <person name="Kraberger S."/>
            <person name="Rowsey D.M."/>
            <person name="Steger L."/>
            <person name="Yule K.M."/>
            <person name="Upham N.S."/>
            <person name="Worobey M."/>
            <person name="Van Doorslaer K."/>
            <person name="Varsani A."/>
        </authorList>
    </citation>
    <scope>NUCLEOTIDE SEQUENCE</scope>
    <source>
        <strain evidence="2">UA08Rod_5936</strain>
    </source>
</reference>
<evidence type="ECO:0000313" key="2">
    <source>
        <dbReference type="EMBL" id="UPW40955.1"/>
    </source>
</evidence>
<evidence type="ECO:0000256" key="1">
    <source>
        <dbReference type="SAM" id="MobiDB-lite"/>
    </source>
</evidence>
<accession>A0A976N1I0</accession>
<feature type="region of interest" description="Disordered" evidence="1">
    <location>
        <begin position="34"/>
        <end position="54"/>
    </location>
</feature>
<proteinExistence type="predicted"/>
<dbReference type="EMBL" id="OM869524">
    <property type="protein sequence ID" value="UPW40955.1"/>
    <property type="molecule type" value="Genomic_DNA"/>
</dbReference>
<name>A0A976N1I0_9VIRU</name>
<protein>
    <submittedName>
        <fullName evidence="2">DNA pilot protein</fullName>
    </submittedName>
</protein>